<dbReference type="OrthoDB" id="423807at2759"/>
<dbReference type="Proteomes" id="UP000285301">
    <property type="component" value="Unassembled WGS sequence"/>
</dbReference>
<dbReference type="STRING" id="1965070.A0A3S3RNZ0"/>
<reference evidence="9 10" key="1">
    <citation type="journal article" date="2018" name="Gigascience">
        <title>Genomes of trombidid mites reveal novel predicted allergens and laterally-transferred genes associated with secondary metabolism.</title>
        <authorList>
            <person name="Dong X."/>
            <person name="Chaisiri K."/>
            <person name="Xia D."/>
            <person name="Armstrong S.D."/>
            <person name="Fang Y."/>
            <person name="Donnelly M.J."/>
            <person name="Kadowaki T."/>
            <person name="McGarry J.W."/>
            <person name="Darby A.C."/>
            <person name="Makepeace B.L."/>
        </authorList>
    </citation>
    <scope>NUCLEOTIDE SEQUENCE [LARGE SCALE GENOMIC DNA]</scope>
    <source>
        <strain evidence="9">UoL-WK</strain>
    </source>
</reference>
<evidence type="ECO:0000256" key="3">
    <source>
        <dbReference type="ARBA" id="ARBA00022692"/>
    </source>
</evidence>
<name>A0A3S3RNZ0_9ACAR</name>
<proteinExistence type="inferred from homology"/>
<evidence type="ECO:0000256" key="6">
    <source>
        <dbReference type="SAM" id="Phobius"/>
    </source>
</evidence>
<evidence type="ECO:0000313" key="8">
    <source>
        <dbReference type="EMBL" id="RWS02343.1"/>
    </source>
</evidence>
<dbReference type="Gene3D" id="1.20.1530.20">
    <property type="match status" value="1"/>
</dbReference>
<feature type="transmembrane region" description="Helical" evidence="6">
    <location>
        <begin position="265"/>
        <end position="281"/>
    </location>
</feature>
<feature type="transmembrane region" description="Helical" evidence="6">
    <location>
        <begin position="154"/>
        <end position="177"/>
    </location>
</feature>
<dbReference type="GO" id="GO:0015297">
    <property type="term" value="F:antiporter activity"/>
    <property type="evidence" value="ECO:0007669"/>
    <property type="project" value="InterPro"/>
</dbReference>
<gene>
    <name evidence="8" type="ORF">B4U79_02822</name>
    <name evidence="9" type="ORF">B4U79_15358</name>
</gene>
<evidence type="ECO:0000256" key="5">
    <source>
        <dbReference type="ARBA" id="ARBA00023136"/>
    </source>
</evidence>
<feature type="transmembrane region" description="Helical" evidence="6">
    <location>
        <begin position="232"/>
        <end position="253"/>
    </location>
</feature>
<keyword evidence="10" id="KW-1185">Reference proteome</keyword>
<feature type="transmembrane region" description="Helical" evidence="6">
    <location>
        <begin position="15"/>
        <end position="35"/>
    </location>
</feature>
<protein>
    <submittedName>
        <fullName evidence="9">Mitochondrial sodium/hydrogen exchanger 9B2-like protein</fullName>
    </submittedName>
</protein>
<keyword evidence="5 6" id="KW-0472">Membrane</keyword>
<evidence type="ECO:0000259" key="7">
    <source>
        <dbReference type="Pfam" id="PF00999"/>
    </source>
</evidence>
<evidence type="ECO:0000313" key="10">
    <source>
        <dbReference type="Proteomes" id="UP000285301"/>
    </source>
</evidence>
<feature type="transmembrane region" description="Helical" evidence="6">
    <location>
        <begin position="412"/>
        <end position="439"/>
    </location>
</feature>
<feature type="domain" description="Cation/H+ exchanger transmembrane" evidence="7">
    <location>
        <begin position="52"/>
        <end position="431"/>
    </location>
</feature>
<keyword evidence="3 6" id="KW-0812">Transmembrane</keyword>
<feature type="transmembrane region" description="Helical" evidence="6">
    <location>
        <begin position="189"/>
        <end position="212"/>
    </location>
</feature>
<feature type="transmembrane region" description="Helical" evidence="6">
    <location>
        <begin position="318"/>
        <end position="339"/>
    </location>
</feature>
<feature type="transmembrane region" description="Helical" evidence="6">
    <location>
        <begin position="345"/>
        <end position="367"/>
    </location>
</feature>
<dbReference type="EMBL" id="NCKU01007504">
    <property type="protein sequence ID" value="RWS02590.1"/>
    <property type="molecule type" value="Genomic_DNA"/>
</dbReference>
<dbReference type="PANTHER" id="PTHR31102">
    <property type="match status" value="1"/>
</dbReference>
<dbReference type="InterPro" id="IPR038770">
    <property type="entry name" value="Na+/solute_symporter_sf"/>
</dbReference>
<evidence type="ECO:0000313" key="9">
    <source>
        <dbReference type="EMBL" id="RWS02590.1"/>
    </source>
</evidence>
<dbReference type="GO" id="GO:1902600">
    <property type="term" value="P:proton transmembrane transport"/>
    <property type="evidence" value="ECO:0007669"/>
    <property type="project" value="InterPro"/>
</dbReference>
<comment type="similarity">
    <text evidence="2">Belongs to the monovalent cation:proton antiporter 1 (CPA1) transporter (TC 2.A.36) family.</text>
</comment>
<feature type="transmembrane region" description="Helical" evidence="6">
    <location>
        <begin position="47"/>
        <end position="80"/>
    </location>
</feature>
<evidence type="ECO:0000256" key="1">
    <source>
        <dbReference type="ARBA" id="ARBA00004141"/>
    </source>
</evidence>
<dbReference type="InterPro" id="IPR051843">
    <property type="entry name" value="CPA1_transporter"/>
</dbReference>
<reference evidence="9" key="2">
    <citation type="submission" date="2018-11" db="EMBL/GenBank/DDBJ databases">
        <title>Trombidioid mite genomics.</title>
        <authorList>
            <person name="Dong X."/>
        </authorList>
    </citation>
    <scope>NUCLEOTIDE SEQUENCE</scope>
    <source>
        <strain evidence="9">UoL-WK</strain>
    </source>
</reference>
<comment type="subcellular location">
    <subcellularLocation>
        <location evidence="1">Membrane</location>
        <topology evidence="1">Multi-pass membrane protein</topology>
    </subcellularLocation>
</comment>
<feature type="transmembrane region" description="Helical" evidence="6">
    <location>
        <begin position="128"/>
        <end position="148"/>
    </location>
</feature>
<dbReference type="Pfam" id="PF00999">
    <property type="entry name" value="Na_H_Exchanger"/>
    <property type="match status" value="1"/>
</dbReference>
<comment type="caution">
    <text evidence="9">The sequence shown here is derived from an EMBL/GenBank/DDBJ whole genome shotgun (WGS) entry which is preliminary data.</text>
</comment>
<evidence type="ECO:0000256" key="2">
    <source>
        <dbReference type="ARBA" id="ARBA00007367"/>
    </source>
</evidence>
<sequence>MPKAFDLKELRRYSLLKLPTILIILLIWSCVWSLFDELALPPNGNLFWLIILFIATYFAGEICSLISAPPLVGMLIAGFILRNTTSMKIDAQVSSILRNVALTVILLRAGFGLNPNDLKKLSGVCLRLSFSPCIVETICIAVTTHFLLGLSWQWGFLLGFVLAAVSPAVVVPGMILLNERKLGTDKGVPTLVIAAASVDDVLAITGFGVFLGTVFSSHQSLAWQIAKGPLEAIVGLVAGLFIGVLLWFVPVHLENEKSAPEKKQRLALTLFFGLILVFISQKIGWSGIGPLGALTLSFIAALKWRVKSIDLFVEKQLKSIWFFFQFFLFGLIGAEVNISSIQPDSIGYCLLCLFIGLVFRCFTAMIVTWGAGFSWKEKLFVSLAWLPKATVQAAFGPVALDLARKAGDETKISFATLILNFAALSIVITAPLGALLIALSGPKLLKKEPETIMNEIVVEVDHNGKNLEIISDASHVTKF</sequence>
<dbReference type="InterPro" id="IPR006153">
    <property type="entry name" value="Cation/H_exchanger_TM"/>
</dbReference>
<dbReference type="GO" id="GO:0016020">
    <property type="term" value="C:membrane"/>
    <property type="evidence" value="ECO:0007669"/>
    <property type="project" value="UniProtKB-SubCell"/>
</dbReference>
<organism evidence="9 10">
    <name type="scientific">Dinothrombium tinctorium</name>
    <dbReference type="NCBI Taxonomy" id="1965070"/>
    <lineage>
        <taxon>Eukaryota</taxon>
        <taxon>Metazoa</taxon>
        <taxon>Ecdysozoa</taxon>
        <taxon>Arthropoda</taxon>
        <taxon>Chelicerata</taxon>
        <taxon>Arachnida</taxon>
        <taxon>Acari</taxon>
        <taxon>Acariformes</taxon>
        <taxon>Trombidiformes</taxon>
        <taxon>Prostigmata</taxon>
        <taxon>Anystina</taxon>
        <taxon>Parasitengona</taxon>
        <taxon>Trombidioidea</taxon>
        <taxon>Trombidiidae</taxon>
        <taxon>Dinothrombium</taxon>
    </lineage>
</organism>
<dbReference type="EMBL" id="NCKU01007841">
    <property type="protein sequence ID" value="RWS02343.1"/>
    <property type="molecule type" value="Genomic_DNA"/>
</dbReference>
<keyword evidence="4 6" id="KW-1133">Transmembrane helix</keyword>
<evidence type="ECO:0000256" key="4">
    <source>
        <dbReference type="ARBA" id="ARBA00022989"/>
    </source>
</evidence>
<dbReference type="AlphaFoldDB" id="A0A3S3RNZ0"/>
<dbReference type="PANTHER" id="PTHR31102:SF1">
    <property type="entry name" value="CATION_H+ EXCHANGER DOMAIN-CONTAINING PROTEIN"/>
    <property type="match status" value="1"/>
</dbReference>
<accession>A0A3S3RNZ0</accession>